<evidence type="ECO:0000256" key="1">
    <source>
        <dbReference type="ARBA" id="ARBA00000185"/>
    </source>
</evidence>
<dbReference type="GO" id="GO:0003677">
    <property type="term" value="F:DNA binding"/>
    <property type="evidence" value="ECO:0007669"/>
    <property type="project" value="UniProtKB-KW"/>
</dbReference>
<evidence type="ECO:0000313" key="13">
    <source>
        <dbReference type="EMBL" id="OGG06106.1"/>
    </source>
</evidence>
<dbReference type="InterPro" id="IPR006171">
    <property type="entry name" value="TOPRIM_dom"/>
</dbReference>
<dbReference type="SUPFAM" id="SSF54211">
    <property type="entry name" value="Ribosomal protein S5 domain 2-like"/>
    <property type="match status" value="1"/>
</dbReference>
<dbReference type="PANTHER" id="PTHR45866:SF1">
    <property type="entry name" value="DNA GYRASE SUBUNIT B, MITOCHONDRIAL"/>
    <property type="match status" value="1"/>
</dbReference>
<dbReference type="Gene3D" id="3.30.230.10">
    <property type="match status" value="1"/>
</dbReference>
<evidence type="ECO:0000256" key="2">
    <source>
        <dbReference type="ARBA" id="ARBA00001946"/>
    </source>
</evidence>
<dbReference type="GO" id="GO:0046872">
    <property type="term" value="F:metal ion binding"/>
    <property type="evidence" value="ECO:0007669"/>
    <property type="project" value="UniProtKB-KW"/>
</dbReference>
<dbReference type="InterPro" id="IPR014721">
    <property type="entry name" value="Ribsml_uS5_D2-typ_fold_subgr"/>
</dbReference>
<dbReference type="NCBIfam" id="NF004189">
    <property type="entry name" value="PRK05644.1"/>
    <property type="match status" value="1"/>
</dbReference>
<evidence type="ECO:0000256" key="11">
    <source>
        <dbReference type="ARBA" id="ARBA00023235"/>
    </source>
</evidence>
<dbReference type="SUPFAM" id="SSF56719">
    <property type="entry name" value="Type II DNA topoisomerase"/>
    <property type="match status" value="1"/>
</dbReference>
<dbReference type="PROSITE" id="PS00177">
    <property type="entry name" value="TOPOISOMERASE_II"/>
    <property type="match status" value="1"/>
</dbReference>
<keyword evidence="11 13" id="KW-0413">Isomerase</keyword>
<dbReference type="PROSITE" id="PS50880">
    <property type="entry name" value="TOPRIM"/>
    <property type="match status" value="1"/>
</dbReference>
<evidence type="ECO:0000256" key="10">
    <source>
        <dbReference type="ARBA" id="ARBA00023125"/>
    </source>
</evidence>
<dbReference type="CDD" id="cd00822">
    <property type="entry name" value="TopoII_Trans_DNA_gyrase"/>
    <property type="match status" value="1"/>
</dbReference>
<evidence type="ECO:0000256" key="7">
    <source>
        <dbReference type="ARBA" id="ARBA00022840"/>
    </source>
</evidence>
<dbReference type="InterPro" id="IPR013760">
    <property type="entry name" value="Topo_IIA-like_dom_sf"/>
</dbReference>
<gene>
    <name evidence="13" type="ORF">A2777_01080</name>
</gene>
<dbReference type="SMART" id="SM00387">
    <property type="entry name" value="HATPase_c"/>
    <property type="match status" value="1"/>
</dbReference>
<keyword evidence="8" id="KW-0460">Magnesium</keyword>
<protein>
    <recommendedName>
        <fullName evidence="4">DNA topoisomerase (ATP-hydrolyzing)</fullName>
        <ecNumber evidence="4">5.6.2.2</ecNumber>
    </recommendedName>
</protein>
<dbReference type="PRINTS" id="PR01159">
    <property type="entry name" value="DNAGYRASEB"/>
</dbReference>
<dbReference type="SMART" id="SM00433">
    <property type="entry name" value="TOP2c"/>
    <property type="match status" value="1"/>
</dbReference>
<organism evidence="13 14">
    <name type="scientific">Candidatus Gottesmanbacteria bacterium RIFCSPHIGHO2_01_FULL_40_15</name>
    <dbReference type="NCBI Taxonomy" id="1798376"/>
    <lineage>
        <taxon>Bacteria</taxon>
        <taxon>Candidatus Gottesmaniibacteriota</taxon>
    </lineage>
</organism>
<dbReference type="PRINTS" id="PR00418">
    <property type="entry name" value="TPI2FAMILY"/>
</dbReference>
<dbReference type="Proteomes" id="UP000177354">
    <property type="component" value="Unassembled WGS sequence"/>
</dbReference>
<keyword evidence="6" id="KW-0547">Nucleotide-binding</keyword>
<dbReference type="CDD" id="cd16928">
    <property type="entry name" value="HATPase_GyrB-like"/>
    <property type="match status" value="1"/>
</dbReference>
<dbReference type="GO" id="GO:0005524">
    <property type="term" value="F:ATP binding"/>
    <property type="evidence" value="ECO:0007669"/>
    <property type="project" value="UniProtKB-KW"/>
</dbReference>
<dbReference type="InterPro" id="IPR003594">
    <property type="entry name" value="HATPase_dom"/>
</dbReference>
<dbReference type="EMBL" id="MFJF01000019">
    <property type="protein sequence ID" value="OGG06106.1"/>
    <property type="molecule type" value="Genomic_DNA"/>
</dbReference>
<dbReference type="InterPro" id="IPR018522">
    <property type="entry name" value="TopoIIA_CS"/>
</dbReference>
<keyword evidence="7" id="KW-0067">ATP-binding</keyword>
<dbReference type="InterPro" id="IPR000565">
    <property type="entry name" value="Topo_IIA_B"/>
</dbReference>
<dbReference type="InterPro" id="IPR020568">
    <property type="entry name" value="Ribosomal_Su5_D2-typ_SF"/>
</dbReference>
<evidence type="ECO:0000256" key="3">
    <source>
        <dbReference type="ARBA" id="ARBA00010708"/>
    </source>
</evidence>
<evidence type="ECO:0000256" key="5">
    <source>
        <dbReference type="ARBA" id="ARBA00022723"/>
    </source>
</evidence>
<feature type="domain" description="Toprim" evidence="12">
    <location>
        <begin position="435"/>
        <end position="549"/>
    </location>
</feature>
<keyword evidence="10" id="KW-0238">DNA-binding</keyword>
<reference evidence="13 14" key="1">
    <citation type="journal article" date="2016" name="Nat. Commun.">
        <title>Thousands of microbial genomes shed light on interconnected biogeochemical processes in an aquifer system.</title>
        <authorList>
            <person name="Anantharaman K."/>
            <person name="Brown C.T."/>
            <person name="Hug L.A."/>
            <person name="Sharon I."/>
            <person name="Castelle C.J."/>
            <person name="Probst A.J."/>
            <person name="Thomas B.C."/>
            <person name="Singh A."/>
            <person name="Wilkins M.J."/>
            <person name="Karaoz U."/>
            <person name="Brodie E.L."/>
            <person name="Williams K.H."/>
            <person name="Hubbard S.S."/>
            <person name="Banfield J.F."/>
        </authorList>
    </citation>
    <scope>NUCLEOTIDE SEQUENCE [LARGE SCALE GENOMIC DNA]</scope>
</reference>
<dbReference type="InterPro" id="IPR001241">
    <property type="entry name" value="Topo_IIA"/>
</dbReference>
<dbReference type="Pfam" id="PF01751">
    <property type="entry name" value="Toprim"/>
    <property type="match status" value="1"/>
</dbReference>
<evidence type="ECO:0000259" key="12">
    <source>
        <dbReference type="PROSITE" id="PS50880"/>
    </source>
</evidence>
<dbReference type="FunFam" id="3.40.50.670:FF:000002">
    <property type="entry name" value="DNA gyrase subunit B"/>
    <property type="match status" value="1"/>
</dbReference>
<dbReference type="InterPro" id="IPR013506">
    <property type="entry name" value="Topo_IIA_bsu_dom2"/>
</dbReference>
<dbReference type="GO" id="GO:0003918">
    <property type="term" value="F:DNA topoisomerase type II (double strand cut, ATP-hydrolyzing) activity"/>
    <property type="evidence" value="ECO:0007669"/>
    <property type="project" value="UniProtKB-EC"/>
</dbReference>
<dbReference type="InterPro" id="IPR036890">
    <property type="entry name" value="HATPase_C_sf"/>
</dbReference>
<dbReference type="Pfam" id="PF00986">
    <property type="entry name" value="DNA_gyraseB_C"/>
    <property type="match status" value="1"/>
</dbReference>
<keyword evidence="5" id="KW-0479">Metal-binding</keyword>
<comment type="similarity">
    <text evidence="3">Belongs to the type II topoisomerase GyrB family.</text>
</comment>
<evidence type="ECO:0000256" key="8">
    <source>
        <dbReference type="ARBA" id="ARBA00022842"/>
    </source>
</evidence>
<evidence type="ECO:0000256" key="4">
    <source>
        <dbReference type="ARBA" id="ARBA00012895"/>
    </source>
</evidence>
<name>A0A1F5Z125_9BACT</name>
<dbReference type="SUPFAM" id="SSF55874">
    <property type="entry name" value="ATPase domain of HSP90 chaperone/DNA topoisomerase II/histidine kinase"/>
    <property type="match status" value="1"/>
</dbReference>
<dbReference type="Gene3D" id="3.40.50.670">
    <property type="match status" value="1"/>
</dbReference>
<dbReference type="InterPro" id="IPR002288">
    <property type="entry name" value="DNA_gyrase_B_C"/>
</dbReference>
<dbReference type="InterPro" id="IPR013759">
    <property type="entry name" value="Topo_IIA_B_C"/>
</dbReference>
<keyword evidence="9" id="KW-0799">Topoisomerase</keyword>
<dbReference type="Gene3D" id="3.30.565.10">
    <property type="entry name" value="Histidine kinase-like ATPase, C-terminal domain"/>
    <property type="match status" value="1"/>
</dbReference>
<accession>A0A1F5Z125</accession>
<dbReference type="AlphaFoldDB" id="A0A1F5Z125"/>
<dbReference type="PANTHER" id="PTHR45866">
    <property type="entry name" value="DNA GYRASE/TOPOISOMERASE SUBUNIT B"/>
    <property type="match status" value="1"/>
</dbReference>
<comment type="catalytic activity">
    <reaction evidence="1">
        <text>ATP-dependent breakage, passage and rejoining of double-stranded DNA.</text>
        <dbReference type="EC" id="5.6.2.2"/>
    </reaction>
</comment>
<sequence length="650" mass="72819">MNPKSDYTGKQIIVLEGLDPVRKRPAMYIGSTSLVGVHHCLTEIIDNSVDEALAGFAINIWIVIHKDDSVTVIDDGRGIPIDIIPKYKASALEIVMTKLHAGGKFDSKAYKVSGGLHGVGSSVVNALSEWMEVTVVRNGKSFHQKYEKGKPITKVGEIKKAPYYDKDNIPKEYKPDINTGTISSFYLDKTIFKESITPDYDTVRKQIKERAYLVSGLYFHLYDQRADRQDHFYFEGGISSLVEALNRNKNTLHDPIFIQKQADNVEIQVAIQYNDGMAEITESFVNVINTIEGGSHLTGFRMALTRSINDYGKKIGAFKNGDESITGEDTREGLTAVVYVKMSSQTLQFEGQTKTKLGNAEIQPMVQSAVNDALDMYFEEHPSDGRRILEKIILAAKARLAAKAAKDAIIRKGALDGASLPGKLADCQTRDPTQSELFIVEGDSAGGSAKQGRDRKFQAILPLRGKILNTERARLDKILEFTEIKDLVIALGMGISESLTPEKLRYHRIIIMTDADVDGEHIRTLLLTFFFRHLPYVVVNKHLYIAQPPLFKIQSGKDIQYAYTEEELDRTMVNFKSKTSPSISRYKGLGEMNPDQLWETTMNPEQRMLKLVNMEDAAYADEVFTMLMGNEVLPRKRFIQTHAKAATLDV</sequence>
<comment type="cofactor">
    <cofactor evidence="2">
        <name>Mg(2+)</name>
        <dbReference type="ChEBI" id="CHEBI:18420"/>
    </cofactor>
</comment>
<dbReference type="Pfam" id="PF00204">
    <property type="entry name" value="DNA_gyraseB"/>
    <property type="match status" value="1"/>
</dbReference>
<dbReference type="GO" id="GO:0006265">
    <property type="term" value="P:DNA topological change"/>
    <property type="evidence" value="ECO:0007669"/>
    <property type="project" value="InterPro"/>
</dbReference>
<evidence type="ECO:0000256" key="9">
    <source>
        <dbReference type="ARBA" id="ARBA00023029"/>
    </source>
</evidence>
<dbReference type="EC" id="5.6.2.2" evidence="4"/>
<evidence type="ECO:0000313" key="14">
    <source>
        <dbReference type="Proteomes" id="UP000177354"/>
    </source>
</evidence>
<evidence type="ECO:0000256" key="6">
    <source>
        <dbReference type="ARBA" id="ARBA00022741"/>
    </source>
</evidence>
<comment type="caution">
    <text evidence="13">The sequence shown here is derived from an EMBL/GenBank/DDBJ whole genome shotgun (WGS) entry which is preliminary data.</text>
</comment>
<dbReference type="Pfam" id="PF02518">
    <property type="entry name" value="HATPase_c"/>
    <property type="match status" value="1"/>
</dbReference>
<proteinExistence type="inferred from homology"/>